<evidence type="ECO:0000256" key="4">
    <source>
        <dbReference type="ARBA" id="ARBA00022679"/>
    </source>
</evidence>
<dbReference type="NCBIfam" id="TIGR00147">
    <property type="entry name" value="YegS/Rv2252/BmrU family lipid kinase"/>
    <property type="match status" value="1"/>
</dbReference>
<dbReference type="InterPro" id="IPR001206">
    <property type="entry name" value="Diacylglycerol_kinase_cat_dom"/>
</dbReference>
<dbReference type="AlphaFoldDB" id="A0A1M5XY83"/>
<comment type="similarity">
    <text evidence="2">Belongs to the diacylglycerol/lipid kinase family.</text>
</comment>
<evidence type="ECO:0000313" key="14">
    <source>
        <dbReference type="EMBL" id="SHI04785.1"/>
    </source>
</evidence>
<dbReference type="PANTHER" id="PTHR12358:SF106">
    <property type="entry name" value="LIPID KINASE YEGS"/>
    <property type="match status" value="1"/>
</dbReference>
<gene>
    <name evidence="14" type="ORF">SAMN02745196_02530</name>
</gene>
<evidence type="ECO:0000256" key="1">
    <source>
        <dbReference type="ARBA" id="ARBA00001946"/>
    </source>
</evidence>
<evidence type="ECO:0000256" key="10">
    <source>
        <dbReference type="ARBA" id="ARBA00023098"/>
    </source>
</evidence>
<evidence type="ECO:0000256" key="6">
    <source>
        <dbReference type="ARBA" id="ARBA00022741"/>
    </source>
</evidence>
<keyword evidence="15" id="KW-1185">Reference proteome</keyword>
<comment type="cofactor">
    <cofactor evidence="1">
        <name>Mg(2+)</name>
        <dbReference type="ChEBI" id="CHEBI:18420"/>
    </cofactor>
</comment>
<keyword evidence="3" id="KW-0444">Lipid biosynthesis</keyword>
<dbReference type="InterPro" id="IPR016064">
    <property type="entry name" value="NAD/diacylglycerol_kinase_sf"/>
</dbReference>
<reference evidence="14 15" key="1">
    <citation type="submission" date="2016-11" db="EMBL/GenBank/DDBJ databases">
        <authorList>
            <person name="Jaros S."/>
            <person name="Januszkiewicz K."/>
            <person name="Wedrychowicz H."/>
        </authorList>
    </citation>
    <scope>NUCLEOTIDE SEQUENCE [LARGE SCALE GENOMIC DNA]</scope>
    <source>
        <strain evidence="14 15">DSM 3089</strain>
    </source>
</reference>
<keyword evidence="11" id="KW-0594">Phospholipid biosynthesis</keyword>
<evidence type="ECO:0000313" key="15">
    <source>
        <dbReference type="Proteomes" id="UP000184526"/>
    </source>
</evidence>
<evidence type="ECO:0000256" key="9">
    <source>
        <dbReference type="ARBA" id="ARBA00022842"/>
    </source>
</evidence>
<dbReference type="EMBL" id="FQXP01000010">
    <property type="protein sequence ID" value="SHI04785.1"/>
    <property type="molecule type" value="Genomic_DNA"/>
</dbReference>
<dbReference type="SUPFAM" id="SSF111331">
    <property type="entry name" value="NAD kinase/diacylglycerol kinase-like"/>
    <property type="match status" value="1"/>
</dbReference>
<evidence type="ECO:0000256" key="7">
    <source>
        <dbReference type="ARBA" id="ARBA00022777"/>
    </source>
</evidence>
<keyword evidence="6" id="KW-0547">Nucleotide-binding</keyword>
<organism evidence="14 15">
    <name type="scientific">Clostridium collagenovorans DSM 3089</name>
    <dbReference type="NCBI Taxonomy" id="1121306"/>
    <lineage>
        <taxon>Bacteria</taxon>
        <taxon>Bacillati</taxon>
        <taxon>Bacillota</taxon>
        <taxon>Clostridia</taxon>
        <taxon>Eubacteriales</taxon>
        <taxon>Clostridiaceae</taxon>
        <taxon>Clostridium</taxon>
    </lineage>
</organism>
<dbReference type="GO" id="GO:0004143">
    <property type="term" value="F:ATP-dependent diacylglycerol kinase activity"/>
    <property type="evidence" value="ECO:0007669"/>
    <property type="project" value="TreeGrafter"/>
</dbReference>
<dbReference type="RefSeq" id="WP_072832379.1">
    <property type="nucleotide sequence ID" value="NZ_FQXP01000010.1"/>
</dbReference>
<dbReference type="Gene3D" id="3.40.50.10330">
    <property type="entry name" value="Probable inorganic polyphosphate/atp-NAD kinase, domain 1"/>
    <property type="match status" value="1"/>
</dbReference>
<keyword evidence="7 14" id="KW-0418">Kinase</keyword>
<feature type="domain" description="DAGKc" evidence="13">
    <location>
        <begin position="1"/>
        <end position="130"/>
    </location>
</feature>
<accession>A0A1M5XY83</accession>
<dbReference type="Pfam" id="PF00781">
    <property type="entry name" value="DAGK_cat"/>
    <property type="match status" value="1"/>
</dbReference>
<evidence type="ECO:0000256" key="2">
    <source>
        <dbReference type="ARBA" id="ARBA00005983"/>
    </source>
</evidence>
<keyword evidence="10" id="KW-0443">Lipid metabolism</keyword>
<dbReference type="InterPro" id="IPR045540">
    <property type="entry name" value="YegS/DAGK_C"/>
</dbReference>
<dbReference type="OrthoDB" id="142078at2"/>
<dbReference type="InterPro" id="IPR017438">
    <property type="entry name" value="ATP-NAD_kinase_N"/>
</dbReference>
<keyword evidence="4" id="KW-0808">Transferase</keyword>
<dbReference type="Pfam" id="PF19279">
    <property type="entry name" value="YegS_C"/>
    <property type="match status" value="1"/>
</dbReference>
<proteinExistence type="inferred from homology"/>
<protein>
    <submittedName>
        <fullName evidence="14">Lipid kinase, YegS/Rv2252/BmrU family</fullName>
    </submittedName>
</protein>
<evidence type="ECO:0000259" key="13">
    <source>
        <dbReference type="PROSITE" id="PS50146"/>
    </source>
</evidence>
<name>A0A1M5XY83_9CLOT</name>
<dbReference type="InterPro" id="IPR005218">
    <property type="entry name" value="Diacylglycerol/lipid_kinase"/>
</dbReference>
<dbReference type="Proteomes" id="UP000184526">
    <property type="component" value="Unassembled WGS sequence"/>
</dbReference>
<dbReference type="InterPro" id="IPR050187">
    <property type="entry name" value="Lipid_Phosphate_FormReg"/>
</dbReference>
<evidence type="ECO:0000256" key="3">
    <source>
        <dbReference type="ARBA" id="ARBA00022516"/>
    </source>
</evidence>
<evidence type="ECO:0000256" key="12">
    <source>
        <dbReference type="ARBA" id="ARBA00023264"/>
    </source>
</evidence>
<evidence type="ECO:0000256" key="11">
    <source>
        <dbReference type="ARBA" id="ARBA00023209"/>
    </source>
</evidence>
<evidence type="ECO:0000256" key="8">
    <source>
        <dbReference type="ARBA" id="ARBA00022840"/>
    </source>
</evidence>
<sequence length="292" mass="33103">MKKVKFIYNPYSGENAILSQLDKVIKVHQKYGYTVIPFRISYEYDVQDAFKDIHNNYEYILVAGGDGTVDKILNIMMTLNIKKPLAIIPTGTANDFSKLMNLGDDVEEICEKILTSKPKRVDVGKINDKYFINVASTGLFTDISQKTDVNLKNTMGKLAYYLKGIESLPNFRRLKVEVDSKELQYEGYMYLMLVFNGKTAGNFKLGYKSEIDDGLLDVIIIKAGHMKDIISIFFNILKGEHLEGVPGVLYFKTKKLKIECEEDIVTDIDGERGPDFPVTIECMPKALKLLGF</sequence>
<evidence type="ECO:0000256" key="5">
    <source>
        <dbReference type="ARBA" id="ARBA00022723"/>
    </source>
</evidence>
<dbReference type="Gene3D" id="2.60.200.40">
    <property type="match status" value="1"/>
</dbReference>
<dbReference type="GO" id="GO:0005886">
    <property type="term" value="C:plasma membrane"/>
    <property type="evidence" value="ECO:0007669"/>
    <property type="project" value="TreeGrafter"/>
</dbReference>
<dbReference type="GO" id="GO:0008654">
    <property type="term" value="P:phospholipid biosynthetic process"/>
    <property type="evidence" value="ECO:0007669"/>
    <property type="project" value="UniProtKB-KW"/>
</dbReference>
<dbReference type="NCBIfam" id="NF009605">
    <property type="entry name" value="PRK13059.1"/>
    <property type="match status" value="1"/>
</dbReference>
<keyword evidence="12" id="KW-1208">Phospholipid metabolism</keyword>
<keyword evidence="8" id="KW-0067">ATP-binding</keyword>
<dbReference type="PROSITE" id="PS50146">
    <property type="entry name" value="DAGK"/>
    <property type="match status" value="1"/>
</dbReference>
<dbReference type="SMART" id="SM00046">
    <property type="entry name" value="DAGKc"/>
    <property type="match status" value="1"/>
</dbReference>
<dbReference type="PANTHER" id="PTHR12358">
    <property type="entry name" value="SPHINGOSINE KINASE"/>
    <property type="match status" value="1"/>
</dbReference>
<dbReference type="GO" id="GO:0046872">
    <property type="term" value="F:metal ion binding"/>
    <property type="evidence" value="ECO:0007669"/>
    <property type="project" value="UniProtKB-KW"/>
</dbReference>
<dbReference type="GO" id="GO:0005524">
    <property type="term" value="F:ATP binding"/>
    <property type="evidence" value="ECO:0007669"/>
    <property type="project" value="UniProtKB-KW"/>
</dbReference>
<dbReference type="STRING" id="1121306.SAMN02745196_02530"/>
<keyword evidence="9" id="KW-0460">Magnesium</keyword>
<keyword evidence="5" id="KW-0479">Metal-binding</keyword>